<evidence type="ECO:0000313" key="2">
    <source>
        <dbReference type="EMBL" id="AZN73537.1"/>
    </source>
</evidence>
<dbReference type="KEGG" id="abaw:D5400_02880"/>
<reference evidence="2 3" key="1">
    <citation type="submission" date="2018-09" db="EMBL/GenBank/DDBJ databases">
        <title>Marinorhizobium profundi gen. nov., sp. nov., isolated from a deep-sea sediment sample from the New Britain Trench and proposal of Marinorhizobiaceae fam. nov. in the order Rhizobiales of the class Alphaproteobacteria.</title>
        <authorList>
            <person name="Cao J."/>
        </authorList>
    </citation>
    <scope>NUCLEOTIDE SEQUENCE [LARGE SCALE GENOMIC DNA]</scope>
    <source>
        <strain evidence="2 3">WS11</strain>
    </source>
</reference>
<protein>
    <submittedName>
        <fullName evidence="2">DUF2798 domain-containing protein</fullName>
    </submittedName>
</protein>
<dbReference type="EMBL" id="CP032509">
    <property type="protein sequence ID" value="AZN73537.1"/>
    <property type="molecule type" value="Genomic_DNA"/>
</dbReference>
<keyword evidence="1" id="KW-0472">Membrane</keyword>
<accession>A0A3S9B9E1</accession>
<dbReference type="Pfam" id="PF11391">
    <property type="entry name" value="DUF2798"/>
    <property type="match status" value="1"/>
</dbReference>
<dbReference type="OrthoDB" id="7159403at2"/>
<dbReference type="AlphaFoldDB" id="A0A3S9B9E1"/>
<evidence type="ECO:0000256" key="1">
    <source>
        <dbReference type="SAM" id="Phobius"/>
    </source>
</evidence>
<keyword evidence="3" id="KW-1185">Reference proteome</keyword>
<name>A0A3S9B9E1_9HYPH</name>
<proteinExistence type="predicted"/>
<sequence>MTCIVSGISTVSAVGLSDPRLGALWFQAWIPSWLVAAPIMTVVAPLVRGAIQRMTL</sequence>
<dbReference type="InterPro" id="IPR021529">
    <property type="entry name" value="DUF2798"/>
</dbReference>
<evidence type="ECO:0000313" key="3">
    <source>
        <dbReference type="Proteomes" id="UP000268192"/>
    </source>
</evidence>
<feature type="transmembrane region" description="Helical" evidence="1">
    <location>
        <begin position="24"/>
        <end position="47"/>
    </location>
</feature>
<dbReference type="Proteomes" id="UP000268192">
    <property type="component" value="Chromosome"/>
</dbReference>
<gene>
    <name evidence="2" type="ORF">D5400_02880</name>
</gene>
<organism evidence="2 3">
    <name type="scientific">Georhizobium profundi</name>
    <dbReference type="NCBI Taxonomy" id="2341112"/>
    <lineage>
        <taxon>Bacteria</taxon>
        <taxon>Pseudomonadati</taxon>
        <taxon>Pseudomonadota</taxon>
        <taxon>Alphaproteobacteria</taxon>
        <taxon>Hyphomicrobiales</taxon>
        <taxon>Rhizobiaceae</taxon>
        <taxon>Georhizobium</taxon>
    </lineage>
</organism>
<keyword evidence="1" id="KW-1133">Transmembrane helix</keyword>
<keyword evidence="1" id="KW-0812">Transmembrane</keyword>